<gene>
    <name evidence="2" type="ORF">CDV52_16545</name>
</gene>
<keyword evidence="1" id="KW-0812">Transmembrane</keyword>
<proteinExistence type="predicted"/>
<evidence type="ECO:0000313" key="3">
    <source>
        <dbReference type="Proteomes" id="UP000196640"/>
    </source>
</evidence>
<evidence type="ECO:0000313" key="2">
    <source>
        <dbReference type="EMBL" id="OWJ81592.1"/>
    </source>
</evidence>
<keyword evidence="1" id="KW-1133">Transmembrane helix</keyword>
<organism evidence="2 3">
    <name type="scientific">Haematobacter missouriensis</name>
    <dbReference type="NCBI Taxonomy" id="366616"/>
    <lineage>
        <taxon>Bacteria</taxon>
        <taxon>Pseudomonadati</taxon>
        <taxon>Pseudomonadota</taxon>
        <taxon>Alphaproteobacteria</taxon>
        <taxon>Rhodobacterales</taxon>
        <taxon>Paracoccaceae</taxon>
        <taxon>Haematobacter</taxon>
    </lineage>
</organism>
<sequence length="102" mass="11335">MSGLKFDGGISVGNIISWLVVIVGVGTAWGAMTVRTDETRTDVLDIRSELIAVRTAVNKLEISDARNGERYESLSKSMTDVKNELRETNALLRQFIQPRPQK</sequence>
<dbReference type="AlphaFoldDB" id="A0A212AJB3"/>
<name>A0A212AJB3_9RHOB</name>
<protein>
    <submittedName>
        <fullName evidence="2">Uncharacterized protein</fullName>
    </submittedName>
</protein>
<dbReference type="Proteomes" id="UP000196640">
    <property type="component" value="Unassembled WGS sequence"/>
</dbReference>
<accession>A0A212AJB3</accession>
<dbReference type="OrthoDB" id="9899002at2"/>
<dbReference type="EMBL" id="NIPX01000033">
    <property type="protein sequence ID" value="OWJ81592.1"/>
    <property type="molecule type" value="Genomic_DNA"/>
</dbReference>
<feature type="transmembrane region" description="Helical" evidence="1">
    <location>
        <begin position="15"/>
        <end position="34"/>
    </location>
</feature>
<dbReference type="RefSeq" id="WP_088233929.1">
    <property type="nucleotide sequence ID" value="NZ_NIPX01000033.1"/>
</dbReference>
<evidence type="ECO:0000256" key="1">
    <source>
        <dbReference type="SAM" id="Phobius"/>
    </source>
</evidence>
<comment type="caution">
    <text evidence="2">The sequence shown here is derived from an EMBL/GenBank/DDBJ whole genome shotgun (WGS) entry which is preliminary data.</text>
</comment>
<reference evidence="2 3" key="1">
    <citation type="submission" date="2016-11" db="EMBL/GenBank/DDBJ databases">
        <title>Comparison of Traditional DNA-DNA Hybridization with In Silico Genomic Analysis.</title>
        <authorList>
            <person name="Nicholson A.C."/>
            <person name="Sammons S."/>
            <person name="Humrighouse B.W."/>
            <person name="Graziano J."/>
            <person name="Lasker B."/>
            <person name="Whitney A.M."/>
            <person name="Mcquiston J.R."/>
        </authorList>
    </citation>
    <scope>NUCLEOTIDE SEQUENCE [LARGE SCALE GENOMIC DNA]</scope>
    <source>
        <strain evidence="2 3">H2381</strain>
    </source>
</reference>
<keyword evidence="1" id="KW-0472">Membrane</keyword>